<dbReference type="InterPro" id="IPR036116">
    <property type="entry name" value="FN3_sf"/>
</dbReference>
<evidence type="ECO:0000313" key="2">
    <source>
        <dbReference type="WBParaSite" id="GPUH_0000660501-mRNA-1"/>
    </source>
</evidence>
<proteinExistence type="predicted"/>
<sequence>LWMEPKFPNGAITGYKLYLTSDPNQPIDQWQVYDIGPDDEPKLIIERGRLLPETPYYIKIVATGPAGIGVPSDIVAFETVSGAPVDAPTDVLPTVEEDNTMDISWTGPSVPNGPIVVSISKMLQKIPS</sequence>
<organism evidence="2">
    <name type="scientific">Gongylonema pulchrum</name>
    <dbReference type="NCBI Taxonomy" id="637853"/>
    <lineage>
        <taxon>Eukaryota</taxon>
        <taxon>Metazoa</taxon>
        <taxon>Ecdysozoa</taxon>
        <taxon>Nematoda</taxon>
        <taxon>Chromadorea</taxon>
        <taxon>Rhabditida</taxon>
        <taxon>Spirurina</taxon>
        <taxon>Spiruromorpha</taxon>
        <taxon>Spiruroidea</taxon>
        <taxon>Gongylonematidae</taxon>
        <taxon>Gongylonema</taxon>
    </lineage>
</organism>
<dbReference type="WBParaSite" id="GPUH_0000660501-mRNA-1">
    <property type="protein sequence ID" value="GPUH_0000660501-mRNA-1"/>
    <property type="gene ID" value="GPUH_0000660501"/>
</dbReference>
<dbReference type="CDD" id="cd00063">
    <property type="entry name" value="FN3"/>
    <property type="match status" value="1"/>
</dbReference>
<dbReference type="Gene3D" id="2.60.40.10">
    <property type="entry name" value="Immunoglobulins"/>
    <property type="match status" value="1"/>
</dbReference>
<protein>
    <submittedName>
        <fullName evidence="2">Fibronectin type-III domain-containing protein</fullName>
    </submittedName>
</protein>
<reference evidence="2" key="1">
    <citation type="submission" date="2016-06" db="UniProtKB">
        <authorList>
            <consortium name="WormBaseParasite"/>
        </authorList>
    </citation>
    <scope>IDENTIFICATION</scope>
</reference>
<accession>A0A183DD05</accession>
<feature type="domain" description="Fibronectin type-III" evidence="1">
    <location>
        <begin position="1"/>
        <end position="82"/>
    </location>
</feature>
<dbReference type="InterPro" id="IPR013783">
    <property type="entry name" value="Ig-like_fold"/>
</dbReference>
<dbReference type="AlphaFoldDB" id="A0A183DD05"/>
<evidence type="ECO:0000259" key="1">
    <source>
        <dbReference type="PROSITE" id="PS50853"/>
    </source>
</evidence>
<dbReference type="SUPFAM" id="SSF49265">
    <property type="entry name" value="Fibronectin type III"/>
    <property type="match status" value="1"/>
</dbReference>
<dbReference type="PROSITE" id="PS50853">
    <property type="entry name" value="FN3"/>
    <property type="match status" value="1"/>
</dbReference>
<dbReference type="InterPro" id="IPR003961">
    <property type="entry name" value="FN3_dom"/>
</dbReference>
<name>A0A183DD05_9BILA</name>